<dbReference type="EMBL" id="AVOT02002316">
    <property type="protein sequence ID" value="MBW0469935.1"/>
    <property type="molecule type" value="Genomic_DNA"/>
</dbReference>
<keyword evidence="6" id="KW-0804">Transcription</keyword>
<evidence type="ECO:0000313" key="11">
    <source>
        <dbReference type="EMBL" id="MBW0469935.1"/>
    </source>
</evidence>
<organism evidence="11 12">
    <name type="scientific">Austropuccinia psidii MF-1</name>
    <dbReference type="NCBI Taxonomy" id="1389203"/>
    <lineage>
        <taxon>Eukaryota</taxon>
        <taxon>Fungi</taxon>
        <taxon>Dikarya</taxon>
        <taxon>Basidiomycota</taxon>
        <taxon>Pucciniomycotina</taxon>
        <taxon>Pucciniomycetes</taxon>
        <taxon>Pucciniales</taxon>
        <taxon>Sphaerophragmiaceae</taxon>
        <taxon>Austropuccinia</taxon>
    </lineage>
</organism>
<reference evidence="11" key="1">
    <citation type="submission" date="2021-03" db="EMBL/GenBank/DDBJ databases">
        <title>Draft genome sequence of rust myrtle Austropuccinia psidii MF-1, a brazilian biotype.</title>
        <authorList>
            <person name="Quecine M.C."/>
            <person name="Pachon D.M.R."/>
            <person name="Bonatelli M.L."/>
            <person name="Correr F.H."/>
            <person name="Franceschini L.M."/>
            <person name="Leite T.F."/>
            <person name="Margarido G.R.A."/>
            <person name="Almeida C.A."/>
            <person name="Ferrarezi J.A."/>
            <person name="Labate C.A."/>
        </authorList>
    </citation>
    <scope>NUCLEOTIDE SEQUENCE</scope>
    <source>
        <strain evidence="11">MF-1</strain>
    </source>
</reference>
<keyword evidence="2" id="KW-0479">Metal-binding</keyword>
<sequence length="425" mass="48503">MAEEPFINHNRITYSNGSPSPSKQNIELPVFSNFFSSLSSPFCLTSRLLTSMDYEDTTSQDGYSNDYDCHPSKEQHSSVEDLTPPTIPKRYIKRRRLRSNIYDYFEKISDKGEWVESKGNFKYNYKCQHCSVTLAILGNNTSNLNKHRSRCCGRFNAWASKAPGSVDPTIGERLAAEEHESIMKDLVKALVAIQVLFSIFESPRLRNVLSRLAPSFNWPKRQVLGRMASQLYYEAKDELIKELNELPPETTICAAIDCWTTKDQSESYLAIVIQWVNPIDNSFRKTLVSFETMIGPHSGTALAWAFWESLAERGIIKRIYSITGDNAANNLAMVRSLQSKYEGLNMQWDQNDRFHRCACHVLNLVAKDFLLYMGELSDDDYEFFSDYLAVDKAPIEESDTDSTPTNMDNQGEYPPLVISEEVPDD</sequence>
<evidence type="ECO:0000256" key="4">
    <source>
        <dbReference type="ARBA" id="ARBA00022833"/>
    </source>
</evidence>
<keyword evidence="3 8" id="KW-0863">Zinc-finger</keyword>
<dbReference type="OrthoDB" id="3259198at2759"/>
<keyword evidence="7" id="KW-0539">Nucleus</keyword>
<dbReference type="PANTHER" id="PTHR46481:SF10">
    <property type="entry name" value="ZINC FINGER BED DOMAIN-CONTAINING PROTEIN 39"/>
    <property type="match status" value="1"/>
</dbReference>
<proteinExistence type="predicted"/>
<keyword evidence="12" id="KW-1185">Reference proteome</keyword>
<evidence type="ECO:0000256" key="5">
    <source>
        <dbReference type="ARBA" id="ARBA00023015"/>
    </source>
</evidence>
<dbReference type="GO" id="GO:0003677">
    <property type="term" value="F:DNA binding"/>
    <property type="evidence" value="ECO:0007669"/>
    <property type="project" value="InterPro"/>
</dbReference>
<feature type="domain" description="BED-type" evidence="10">
    <location>
        <begin position="96"/>
        <end position="152"/>
    </location>
</feature>
<evidence type="ECO:0000256" key="9">
    <source>
        <dbReference type="SAM" id="MobiDB-lite"/>
    </source>
</evidence>
<feature type="region of interest" description="Disordered" evidence="9">
    <location>
        <begin position="1"/>
        <end position="20"/>
    </location>
</feature>
<evidence type="ECO:0000256" key="3">
    <source>
        <dbReference type="ARBA" id="ARBA00022771"/>
    </source>
</evidence>
<evidence type="ECO:0000256" key="6">
    <source>
        <dbReference type="ARBA" id="ARBA00023163"/>
    </source>
</evidence>
<dbReference type="Proteomes" id="UP000765509">
    <property type="component" value="Unassembled WGS sequence"/>
</dbReference>
<dbReference type="InterPro" id="IPR012337">
    <property type="entry name" value="RNaseH-like_sf"/>
</dbReference>
<evidence type="ECO:0000256" key="1">
    <source>
        <dbReference type="ARBA" id="ARBA00004123"/>
    </source>
</evidence>
<accession>A0A9Q3BSD1</accession>
<evidence type="ECO:0000256" key="8">
    <source>
        <dbReference type="PROSITE-ProRule" id="PRU00027"/>
    </source>
</evidence>
<gene>
    <name evidence="11" type="ORF">O181_009650</name>
</gene>
<dbReference type="SUPFAM" id="SSF53098">
    <property type="entry name" value="Ribonuclease H-like"/>
    <property type="match status" value="1"/>
</dbReference>
<dbReference type="PROSITE" id="PS50808">
    <property type="entry name" value="ZF_BED"/>
    <property type="match status" value="1"/>
</dbReference>
<evidence type="ECO:0000259" key="10">
    <source>
        <dbReference type="PROSITE" id="PS50808"/>
    </source>
</evidence>
<dbReference type="GO" id="GO:0005634">
    <property type="term" value="C:nucleus"/>
    <property type="evidence" value="ECO:0007669"/>
    <property type="project" value="UniProtKB-SubCell"/>
</dbReference>
<evidence type="ECO:0000256" key="2">
    <source>
        <dbReference type="ARBA" id="ARBA00022723"/>
    </source>
</evidence>
<dbReference type="InterPro" id="IPR003656">
    <property type="entry name" value="Znf_BED"/>
</dbReference>
<dbReference type="InterPro" id="IPR052035">
    <property type="entry name" value="ZnF_BED_domain_contain"/>
</dbReference>
<keyword evidence="5" id="KW-0805">Transcription regulation</keyword>
<comment type="caution">
    <text evidence="11">The sequence shown here is derived from an EMBL/GenBank/DDBJ whole genome shotgun (WGS) entry which is preliminary data.</text>
</comment>
<protein>
    <recommendedName>
        <fullName evidence="10">BED-type domain-containing protein</fullName>
    </recommendedName>
</protein>
<keyword evidence="4" id="KW-0862">Zinc</keyword>
<dbReference type="GO" id="GO:0008270">
    <property type="term" value="F:zinc ion binding"/>
    <property type="evidence" value="ECO:0007669"/>
    <property type="project" value="UniProtKB-KW"/>
</dbReference>
<feature type="compositionally biased region" description="Polar residues" evidence="9">
    <location>
        <begin position="10"/>
        <end position="20"/>
    </location>
</feature>
<dbReference type="PANTHER" id="PTHR46481">
    <property type="entry name" value="ZINC FINGER BED DOMAIN-CONTAINING PROTEIN 4"/>
    <property type="match status" value="1"/>
</dbReference>
<name>A0A9Q3BSD1_9BASI</name>
<dbReference type="AlphaFoldDB" id="A0A9Q3BSD1"/>
<evidence type="ECO:0000256" key="7">
    <source>
        <dbReference type="ARBA" id="ARBA00023242"/>
    </source>
</evidence>
<evidence type="ECO:0000313" key="12">
    <source>
        <dbReference type="Proteomes" id="UP000765509"/>
    </source>
</evidence>
<comment type="subcellular location">
    <subcellularLocation>
        <location evidence="1">Nucleus</location>
    </subcellularLocation>
</comment>
<feature type="region of interest" description="Disordered" evidence="9">
    <location>
        <begin position="395"/>
        <end position="425"/>
    </location>
</feature>